<evidence type="ECO:0000313" key="3">
    <source>
        <dbReference type="Proteomes" id="UP001597083"/>
    </source>
</evidence>
<evidence type="ECO:0000313" key="2">
    <source>
        <dbReference type="EMBL" id="MFD0854955.1"/>
    </source>
</evidence>
<gene>
    <name evidence="2" type="ORF">ACFQ07_22125</name>
</gene>
<proteinExistence type="predicted"/>
<keyword evidence="1" id="KW-0732">Signal</keyword>
<comment type="caution">
    <text evidence="2">The sequence shown here is derived from an EMBL/GenBank/DDBJ whole genome shotgun (WGS) entry which is preliminary data.</text>
</comment>
<evidence type="ECO:0000256" key="1">
    <source>
        <dbReference type="SAM" id="SignalP"/>
    </source>
</evidence>
<name>A0ABW3CM07_9ACTN</name>
<dbReference type="Proteomes" id="UP001597083">
    <property type="component" value="Unassembled WGS sequence"/>
</dbReference>
<organism evidence="2 3">
    <name type="scientific">Actinomadura adrarensis</name>
    <dbReference type="NCBI Taxonomy" id="1819600"/>
    <lineage>
        <taxon>Bacteria</taxon>
        <taxon>Bacillati</taxon>
        <taxon>Actinomycetota</taxon>
        <taxon>Actinomycetes</taxon>
        <taxon>Streptosporangiales</taxon>
        <taxon>Thermomonosporaceae</taxon>
        <taxon>Actinomadura</taxon>
    </lineage>
</organism>
<accession>A0ABW3CM07</accession>
<feature type="chain" id="PRO_5047541028" description="Peptidase inhibitor family I36" evidence="1">
    <location>
        <begin position="25"/>
        <end position="150"/>
    </location>
</feature>
<reference evidence="3" key="1">
    <citation type="journal article" date="2019" name="Int. J. Syst. Evol. Microbiol.">
        <title>The Global Catalogue of Microorganisms (GCM) 10K type strain sequencing project: providing services to taxonomists for standard genome sequencing and annotation.</title>
        <authorList>
            <consortium name="The Broad Institute Genomics Platform"/>
            <consortium name="The Broad Institute Genome Sequencing Center for Infectious Disease"/>
            <person name="Wu L."/>
            <person name="Ma J."/>
        </authorList>
    </citation>
    <scope>NUCLEOTIDE SEQUENCE [LARGE SCALE GENOMIC DNA]</scope>
    <source>
        <strain evidence="3">JCM 31696</strain>
    </source>
</reference>
<keyword evidence="3" id="KW-1185">Reference proteome</keyword>
<protein>
    <recommendedName>
        <fullName evidence="4">Peptidase inhibitor family I36</fullName>
    </recommendedName>
</protein>
<feature type="signal peptide" evidence="1">
    <location>
        <begin position="1"/>
        <end position="24"/>
    </location>
</feature>
<sequence>MLKNLKFATAAIALGGVLPIWGFAATPGAAGTTQTPAAAGALVSVKPSAEYTEDPLRSTPATWVSNCPKYRFCTTQVGSTGRNIGFQFYRCAEYALTNWGVNGNSYRLVYNNQNVTVNYLNQRHGVVDSTGPWKSDVVNFKPIWYISLCN</sequence>
<dbReference type="EMBL" id="JBHTIR010003279">
    <property type="protein sequence ID" value="MFD0854955.1"/>
    <property type="molecule type" value="Genomic_DNA"/>
</dbReference>
<evidence type="ECO:0008006" key="4">
    <source>
        <dbReference type="Google" id="ProtNLM"/>
    </source>
</evidence>